<proteinExistence type="predicted"/>
<dbReference type="WBParaSite" id="L893_g13941.t1">
    <property type="protein sequence ID" value="L893_g13941.t1"/>
    <property type="gene ID" value="L893_g13941"/>
</dbReference>
<feature type="transmembrane region" description="Helical" evidence="1">
    <location>
        <begin position="80"/>
        <end position="103"/>
    </location>
</feature>
<keyword evidence="2" id="KW-1185">Reference proteome</keyword>
<dbReference type="AlphaFoldDB" id="A0A1I7Y8Y7"/>
<feature type="transmembrane region" description="Helical" evidence="1">
    <location>
        <begin position="203"/>
        <end position="225"/>
    </location>
</feature>
<dbReference type="InterPro" id="IPR019425">
    <property type="entry name" value="7TM_GPCR_serpentine_rcpt_Srt"/>
</dbReference>
<protein>
    <submittedName>
        <fullName evidence="3">G_PROTEIN_RECEP_F1_2 domain-containing protein</fullName>
    </submittedName>
</protein>
<organism evidence="2 3">
    <name type="scientific">Steinernema glaseri</name>
    <dbReference type="NCBI Taxonomy" id="37863"/>
    <lineage>
        <taxon>Eukaryota</taxon>
        <taxon>Metazoa</taxon>
        <taxon>Ecdysozoa</taxon>
        <taxon>Nematoda</taxon>
        <taxon>Chromadorea</taxon>
        <taxon>Rhabditida</taxon>
        <taxon>Tylenchina</taxon>
        <taxon>Panagrolaimomorpha</taxon>
        <taxon>Strongyloidoidea</taxon>
        <taxon>Steinernematidae</taxon>
        <taxon>Steinernema</taxon>
    </lineage>
</organism>
<keyword evidence="1" id="KW-0812">Transmembrane</keyword>
<dbReference type="Pfam" id="PF10321">
    <property type="entry name" value="7TM_GPCR_Srt"/>
    <property type="match status" value="1"/>
</dbReference>
<evidence type="ECO:0000313" key="3">
    <source>
        <dbReference type="WBParaSite" id="L893_g13941.t1"/>
    </source>
</evidence>
<keyword evidence="1" id="KW-0472">Membrane</keyword>
<feature type="transmembrane region" description="Helical" evidence="1">
    <location>
        <begin position="171"/>
        <end position="197"/>
    </location>
</feature>
<name>A0A1I7Y8Y7_9BILA</name>
<dbReference type="PANTHER" id="PTHR23021">
    <property type="entry name" value="SERPENTINE RECEPTOR, CLASS T"/>
    <property type="match status" value="1"/>
</dbReference>
<keyword evidence="1" id="KW-1133">Transmembrane helix</keyword>
<sequence>MYFLGILDATCIIFNSYLTAFFHIHGTVFCLAPDLQYISGCILVGCWFGECFGCALLAFNRCIDFISAKISAIFFDERKTYIWISLMYLYAIFAFCFVIPVILNSAAIMWTFDPFLIFPEELVPVNHNHYVSKINDYNNYILIGSMAISYTVLVIAIGVKGRGTNQSKAQAQVLTVAVLICGMNFVPGFTFLLLEAIPVNDFLLYFCLFTWQMGNGGGGLIMIIFNRSVRSEVIKIFRGPPHRVSTTDKVSFQVRHSIRVATVNNFVKGSE</sequence>
<reference evidence="3" key="1">
    <citation type="submission" date="2016-11" db="UniProtKB">
        <authorList>
            <consortium name="WormBaseParasite"/>
        </authorList>
    </citation>
    <scope>IDENTIFICATION</scope>
</reference>
<dbReference type="Proteomes" id="UP000095287">
    <property type="component" value="Unplaced"/>
</dbReference>
<evidence type="ECO:0000256" key="1">
    <source>
        <dbReference type="SAM" id="Phobius"/>
    </source>
</evidence>
<dbReference type="PANTHER" id="PTHR23021:SF11">
    <property type="entry name" value="SERPENTINE RECEPTOR, CLASS T"/>
    <property type="match status" value="1"/>
</dbReference>
<evidence type="ECO:0000313" key="2">
    <source>
        <dbReference type="Proteomes" id="UP000095287"/>
    </source>
</evidence>
<accession>A0A1I7Y8Y7</accession>
<dbReference type="SUPFAM" id="SSF81321">
    <property type="entry name" value="Family A G protein-coupled receptor-like"/>
    <property type="match status" value="1"/>
</dbReference>
<feature type="transmembrane region" description="Helical" evidence="1">
    <location>
        <begin position="7"/>
        <end position="25"/>
    </location>
</feature>
<feature type="transmembrane region" description="Helical" evidence="1">
    <location>
        <begin position="37"/>
        <end position="59"/>
    </location>
</feature>
<feature type="transmembrane region" description="Helical" evidence="1">
    <location>
        <begin position="140"/>
        <end position="159"/>
    </location>
</feature>